<evidence type="ECO:0000256" key="4">
    <source>
        <dbReference type="ARBA" id="ARBA00022723"/>
    </source>
</evidence>
<dbReference type="GO" id="GO:0055037">
    <property type="term" value="C:recycling endosome"/>
    <property type="evidence" value="ECO:0007669"/>
    <property type="project" value="TreeGrafter"/>
</dbReference>
<dbReference type="SUPFAM" id="SSF81660">
    <property type="entry name" value="Metal cation-transporting ATPase, ATP-binding domain N"/>
    <property type="match status" value="1"/>
</dbReference>
<dbReference type="Pfam" id="PF16209">
    <property type="entry name" value="PhoLip_ATPase_N"/>
    <property type="match status" value="2"/>
</dbReference>
<dbReference type="AlphaFoldDB" id="V4BBB8"/>
<evidence type="ECO:0000259" key="16">
    <source>
        <dbReference type="Pfam" id="PF16209"/>
    </source>
</evidence>
<evidence type="ECO:0000256" key="12">
    <source>
        <dbReference type="PIRSR" id="PIRSR606539-1"/>
    </source>
</evidence>
<feature type="transmembrane region" description="Helical" evidence="15">
    <location>
        <begin position="88"/>
        <end position="109"/>
    </location>
</feature>
<feature type="binding site" evidence="13">
    <location>
        <position position="729"/>
    </location>
    <ligand>
        <name>ATP</name>
        <dbReference type="ChEBI" id="CHEBI:30616"/>
    </ligand>
</feature>
<reference evidence="18 19" key="1">
    <citation type="journal article" date="2013" name="Nature">
        <title>Insights into bilaterian evolution from three spiralian genomes.</title>
        <authorList>
            <person name="Simakov O."/>
            <person name="Marletaz F."/>
            <person name="Cho S.J."/>
            <person name="Edsinger-Gonzales E."/>
            <person name="Havlak P."/>
            <person name="Hellsten U."/>
            <person name="Kuo D.H."/>
            <person name="Larsson T."/>
            <person name="Lv J."/>
            <person name="Arendt D."/>
            <person name="Savage R."/>
            <person name="Osoegawa K."/>
            <person name="de Jong P."/>
            <person name="Grimwood J."/>
            <person name="Chapman J.A."/>
            <person name="Shapiro H."/>
            <person name="Aerts A."/>
            <person name="Otillar R.P."/>
            <person name="Terry A.Y."/>
            <person name="Boore J.L."/>
            <person name="Grigoriev I.V."/>
            <person name="Lindberg D.R."/>
            <person name="Seaver E.C."/>
            <person name="Weisblat D.A."/>
            <person name="Putnam N.H."/>
            <person name="Rokhsar D.S."/>
        </authorList>
    </citation>
    <scope>NUCLEOTIDE SEQUENCE [LARGE SCALE GENOMIC DNA]</scope>
</reference>
<evidence type="ECO:0000256" key="10">
    <source>
        <dbReference type="ARBA" id="ARBA00023136"/>
    </source>
</evidence>
<dbReference type="Proteomes" id="UP000030746">
    <property type="component" value="Unassembled WGS sequence"/>
</dbReference>
<gene>
    <name evidence="18" type="ORF">LOTGIDRAFT_235389</name>
</gene>
<feature type="domain" description="P-type ATPase N-terminal" evidence="16">
    <location>
        <begin position="33"/>
        <end position="88"/>
    </location>
</feature>
<feature type="transmembrane region" description="Helical" evidence="15">
    <location>
        <begin position="64"/>
        <end position="82"/>
    </location>
</feature>
<feature type="binding site" evidence="13">
    <location>
        <position position="822"/>
    </location>
    <ligand>
        <name>ATP</name>
        <dbReference type="ChEBI" id="CHEBI:30616"/>
    </ligand>
</feature>
<dbReference type="InterPro" id="IPR018303">
    <property type="entry name" value="ATPase_P-typ_P_site"/>
</dbReference>
<dbReference type="NCBIfam" id="TIGR01652">
    <property type="entry name" value="ATPase-Plipid"/>
    <property type="match status" value="1"/>
</dbReference>
<dbReference type="InterPro" id="IPR023299">
    <property type="entry name" value="ATPase_P-typ_cyto_dom_N"/>
</dbReference>
<dbReference type="Gene3D" id="3.40.50.1000">
    <property type="entry name" value="HAD superfamily/HAD-like"/>
    <property type="match status" value="1"/>
</dbReference>
<dbReference type="InterPro" id="IPR008250">
    <property type="entry name" value="ATPase_P-typ_transduc_dom_A_sf"/>
</dbReference>
<dbReference type="FunFam" id="3.40.50.1000:FF:000034">
    <property type="entry name" value="Phospholipid-transporting ATPase"/>
    <property type="match status" value="1"/>
</dbReference>
<feature type="binding site" evidence="13">
    <location>
        <position position="552"/>
    </location>
    <ligand>
        <name>ATP</name>
        <dbReference type="ChEBI" id="CHEBI:30616"/>
    </ligand>
</feature>
<evidence type="ECO:0000256" key="8">
    <source>
        <dbReference type="ARBA" id="ARBA00022967"/>
    </source>
</evidence>
<feature type="binding site" evidence="13">
    <location>
        <position position="593"/>
    </location>
    <ligand>
        <name>ATP</name>
        <dbReference type="ChEBI" id="CHEBI:30616"/>
    </ligand>
</feature>
<comment type="catalytic activity">
    <reaction evidence="11 15">
        <text>ATP + H2O + phospholipidSide 1 = ADP + phosphate + phospholipidSide 2.</text>
        <dbReference type="EC" id="7.6.2.1"/>
    </reaction>
</comment>
<evidence type="ECO:0000256" key="7">
    <source>
        <dbReference type="ARBA" id="ARBA00022842"/>
    </source>
</evidence>
<sequence>MATLIGCTSAPKPQTRTVNIGHKHPSTEEVYIPESFPDNRVISSKYTVWNFLPKNLFEQFRRIANFYFLCIGVVQLSIDTPVTPVTSILPLVFVISVTAFKQYTVWNFLPKNLFEQFRRIANFYFLCIGVVQLSIDTPVTPVTSILPLVFVISVTAFKQGYEDWLRHKADKEVNSRPACVLRDKQLLMVKSMHIKVGDIIKVKCNDGFPCDLLLLSSSNKEGECYITTANLDGETNLKTHSCVPETRHLQNETEFDNFEGFVECEQPKPDLYRFIGNIHLPQSGQQNLIKSLGPENMLLRGARLKNTSYIYGCAIYTGQESKMALNSKFKQTKFSRVEKSMNNFLLTFLLVLLIECAVSTGLKFWYTENHKLPWYIPKGSGDNATALDILKDFLAYMVLYNYIIPISLYVTVELQKFIGSMFFSWDKEMYDEKMNLAARANTSDLNEELGQVEYLFTDKTGTLTENDMKFRQCSIDGKLYEEVSGRLYTSSNGDQQSEYVAQYSTKMEEFFRVLCLCHTCRVDVPTSFKDDSLGASSIYHYEYEYQASSPDEKAFVEACSRYGIVYHGINDDYMEVSFQQDMKRYQLLHTLEFDADRKRMSVIVKCDNGDIFLLCKGAESTVLDKVISGDIISTRRHIDHFAMLGLRTLALAQRQLTQDTYNEFDKLLHSARTALQNRQQRLSEAFEFVETDLHVLGATAVEDRLQEDVPKTITSLRHAGIKIWVLTGDKEETAVNISYSAGHFKQGMNELHLTKIEESMFCAEKLRLHLISIEEGPVNMQYALIVDGSTLIFIFEQYCDMFLKLCKKCVAVLCCRMSPIQKAEIVRLIKTSKDKPVTLAVGDGANDVSMIQEADIGIGIMGKEGRQAVRCSDYAFVKFKFLMRALLLHGHYYYIRIATLVQYFFYKNVAFITSQIYFGVYSQISAQPLFDSYYLLFYNICFTSLPILFYGIFEQHIPQDTLLEKPHLYQRITKNEYLSWKNFLKWNLLGVWHSLVFYFGVFYVFQYESSTFHSGKMLGLACFGSIVFTVCTIAVNVKLCLETYYFCFATYFGYIFAGIGCLALTFLYSGVIWPSWMLSSQSMYFVIFEMLKSGPVWLMMLLLVITALLPDIIIRCVRDIRNHLSQTKKRSDTGESVLLKPYQTNGKLSFDLSI</sequence>
<feature type="binding site" evidence="13">
    <location>
        <position position="460"/>
    </location>
    <ligand>
        <name>ATP</name>
        <dbReference type="ChEBI" id="CHEBI:30616"/>
    </ligand>
</feature>
<comment type="cofactor">
    <cofactor evidence="14">
        <name>Mg(2+)</name>
        <dbReference type="ChEBI" id="CHEBI:18420"/>
    </cofactor>
</comment>
<dbReference type="OMA" id="QMYGNDK"/>
<dbReference type="CTD" id="20249836"/>
<dbReference type="SUPFAM" id="SSF81665">
    <property type="entry name" value="Calcium ATPase, transmembrane domain M"/>
    <property type="match status" value="1"/>
</dbReference>
<dbReference type="Pfam" id="PF13246">
    <property type="entry name" value="Cation_ATPase"/>
    <property type="match status" value="1"/>
</dbReference>
<feature type="transmembrane region" description="Helical" evidence="15">
    <location>
        <begin position="1051"/>
        <end position="1076"/>
    </location>
</feature>
<dbReference type="SFLD" id="SFLDF00027">
    <property type="entry name" value="p-type_atpase"/>
    <property type="match status" value="1"/>
</dbReference>
<dbReference type="GO" id="GO:0140326">
    <property type="term" value="F:ATPase-coupled intramembrane lipid transporter activity"/>
    <property type="evidence" value="ECO:0007669"/>
    <property type="project" value="UniProtKB-EC"/>
</dbReference>
<feature type="binding site" evidence="14">
    <location>
        <position position="458"/>
    </location>
    <ligand>
        <name>Mg(2+)</name>
        <dbReference type="ChEBI" id="CHEBI:18420"/>
    </ligand>
</feature>
<evidence type="ECO:0000256" key="2">
    <source>
        <dbReference type="ARBA" id="ARBA00008109"/>
    </source>
</evidence>
<evidence type="ECO:0000256" key="13">
    <source>
        <dbReference type="PIRSR" id="PIRSR606539-2"/>
    </source>
</evidence>
<dbReference type="SFLD" id="SFLDG00002">
    <property type="entry name" value="C1.7:_P-type_atpase_like"/>
    <property type="match status" value="1"/>
</dbReference>
<dbReference type="HOGENOM" id="CLU_000846_5_2_1"/>
<evidence type="ECO:0000256" key="11">
    <source>
        <dbReference type="ARBA" id="ARBA00034036"/>
    </source>
</evidence>
<feature type="active site" description="4-aspartylphosphate intermediate" evidence="12">
    <location>
        <position position="458"/>
    </location>
</feature>
<dbReference type="PANTHER" id="PTHR24092:SF175">
    <property type="entry name" value="PHOSPHOLIPID-TRANSPORTING ATPASE"/>
    <property type="match status" value="1"/>
</dbReference>
<feature type="binding site" evidence="13">
    <location>
        <position position="816"/>
    </location>
    <ligand>
        <name>ATP</name>
        <dbReference type="ChEBI" id="CHEBI:30616"/>
    </ligand>
</feature>
<evidence type="ECO:0000313" key="18">
    <source>
        <dbReference type="EMBL" id="ESO86324.1"/>
    </source>
</evidence>
<keyword evidence="4 14" id="KW-0479">Metal-binding</keyword>
<feature type="transmembrane region" description="Helical" evidence="15">
    <location>
        <begin position="393"/>
        <end position="412"/>
    </location>
</feature>
<keyword evidence="10 15" id="KW-0472">Membrane</keyword>
<evidence type="ECO:0000259" key="17">
    <source>
        <dbReference type="Pfam" id="PF16212"/>
    </source>
</evidence>
<feature type="binding site" evidence="13">
    <location>
        <position position="846"/>
    </location>
    <ligand>
        <name>ATP</name>
        <dbReference type="ChEBI" id="CHEBI:30616"/>
    </ligand>
</feature>
<dbReference type="KEGG" id="lgi:LOTGIDRAFT_235389"/>
<proteinExistence type="inferred from homology"/>
<dbReference type="InterPro" id="IPR044492">
    <property type="entry name" value="P_typ_ATPase_HD_dom"/>
</dbReference>
<protein>
    <recommendedName>
        <fullName evidence="15">Phospholipid-transporting ATPase</fullName>
        <ecNumber evidence="15">7.6.2.1</ecNumber>
    </recommendedName>
</protein>
<name>V4BBB8_LOTGI</name>
<keyword evidence="3 15" id="KW-0812">Transmembrane</keyword>
<feature type="transmembrane region" description="Helical" evidence="15">
    <location>
        <begin position="1096"/>
        <end position="1114"/>
    </location>
</feature>
<keyword evidence="9 15" id="KW-1133">Transmembrane helix</keyword>
<keyword evidence="7 14" id="KW-0460">Magnesium</keyword>
<dbReference type="InterPro" id="IPR032631">
    <property type="entry name" value="P-type_ATPase_N"/>
</dbReference>
<evidence type="ECO:0000256" key="5">
    <source>
        <dbReference type="ARBA" id="ARBA00022741"/>
    </source>
</evidence>
<feature type="binding site" evidence="14">
    <location>
        <position position="843"/>
    </location>
    <ligand>
        <name>Mg(2+)</name>
        <dbReference type="ChEBI" id="CHEBI:18420"/>
    </ligand>
</feature>
<evidence type="ECO:0000256" key="14">
    <source>
        <dbReference type="PIRSR" id="PIRSR606539-3"/>
    </source>
</evidence>
<feature type="transmembrane region" description="Helical" evidence="15">
    <location>
        <begin position="1017"/>
        <end position="1039"/>
    </location>
</feature>
<feature type="binding site" evidence="13">
    <location>
        <position position="727"/>
    </location>
    <ligand>
        <name>ATP</name>
        <dbReference type="ChEBI" id="CHEBI:30616"/>
    </ligand>
</feature>
<keyword evidence="5 13" id="KW-0547">Nucleotide-binding</keyword>
<dbReference type="EMBL" id="KB203083">
    <property type="protein sequence ID" value="ESO86324.1"/>
    <property type="molecule type" value="Genomic_DNA"/>
</dbReference>
<dbReference type="PANTHER" id="PTHR24092">
    <property type="entry name" value="PROBABLE PHOSPHOLIPID-TRANSPORTING ATPASE"/>
    <property type="match status" value="1"/>
</dbReference>
<keyword evidence="19" id="KW-1185">Reference proteome</keyword>
<dbReference type="SUPFAM" id="SSF81653">
    <property type="entry name" value="Calcium ATPase, transduction domain A"/>
    <property type="match status" value="1"/>
</dbReference>
<evidence type="ECO:0000256" key="1">
    <source>
        <dbReference type="ARBA" id="ARBA00004141"/>
    </source>
</evidence>
<dbReference type="GO" id="GO:0000287">
    <property type="term" value="F:magnesium ion binding"/>
    <property type="evidence" value="ECO:0007669"/>
    <property type="project" value="UniProtKB-UniRule"/>
</dbReference>
<dbReference type="GO" id="GO:0005524">
    <property type="term" value="F:ATP binding"/>
    <property type="evidence" value="ECO:0007669"/>
    <property type="project" value="UniProtKB-UniRule"/>
</dbReference>
<dbReference type="STRING" id="225164.V4BBB8"/>
<keyword evidence="8 15" id="KW-1278">Translocase</keyword>
<feature type="binding site" evidence="13">
    <location>
        <position position="647"/>
    </location>
    <ligand>
        <name>ATP</name>
        <dbReference type="ChEBI" id="CHEBI:30616"/>
    </ligand>
</feature>
<comment type="similarity">
    <text evidence="2 15">Belongs to the cation transport ATPase (P-type) (TC 3.A.3) family. Type IV subfamily.</text>
</comment>
<dbReference type="InterPro" id="IPR023298">
    <property type="entry name" value="ATPase_P-typ_TM_dom_sf"/>
</dbReference>
<feature type="transmembrane region" description="Helical" evidence="15">
    <location>
        <begin position="933"/>
        <end position="953"/>
    </location>
</feature>
<dbReference type="InterPro" id="IPR001757">
    <property type="entry name" value="P_typ_ATPase"/>
</dbReference>
<dbReference type="SUPFAM" id="SSF56784">
    <property type="entry name" value="HAD-like"/>
    <property type="match status" value="1"/>
</dbReference>
<dbReference type="CDD" id="cd02073">
    <property type="entry name" value="P-type_ATPase_APLT_Dnf-like"/>
    <property type="match status" value="1"/>
</dbReference>
<feature type="transmembrane region" description="Helical" evidence="15">
    <location>
        <begin position="344"/>
        <end position="366"/>
    </location>
</feature>
<evidence type="ECO:0000256" key="9">
    <source>
        <dbReference type="ARBA" id="ARBA00022989"/>
    </source>
</evidence>
<feature type="binding site" evidence="14">
    <location>
        <position position="847"/>
    </location>
    <ligand>
        <name>Mg(2+)</name>
        <dbReference type="ChEBI" id="CHEBI:18420"/>
    </ligand>
</feature>
<dbReference type="OrthoDB" id="377733at2759"/>
<comment type="subcellular location">
    <subcellularLocation>
        <location evidence="1 15">Membrane</location>
        <topology evidence="1 15">Multi-pass membrane protein</topology>
    </subcellularLocation>
</comment>
<feature type="binding site" evidence="14">
    <location>
        <position position="460"/>
    </location>
    <ligand>
        <name>Mg(2+)</name>
        <dbReference type="ChEBI" id="CHEBI:18420"/>
    </ligand>
</feature>
<dbReference type="GO" id="GO:0005783">
    <property type="term" value="C:endoplasmic reticulum"/>
    <property type="evidence" value="ECO:0007669"/>
    <property type="project" value="TreeGrafter"/>
</dbReference>
<feature type="binding site" evidence="13">
    <location>
        <position position="458"/>
    </location>
    <ligand>
        <name>ATP</name>
        <dbReference type="ChEBI" id="CHEBI:30616"/>
    </ligand>
</feature>
<dbReference type="NCBIfam" id="TIGR01494">
    <property type="entry name" value="ATPase_P-type"/>
    <property type="match status" value="3"/>
</dbReference>
<feature type="binding site" evidence="13">
    <location>
        <position position="459"/>
    </location>
    <ligand>
        <name>ATP</name>
        <dbReference type="ChEBI" id="CHEBI:30616"/>
    </ligand>
</feature>
<dbReference type="Gene3D" id="3.40.1110.10">
    <property type="entry name" value="Calcium-transporting ATPase, cytoplasmic domain N"/>
    <property type="match status" value="1"/>
</dbReference>
<dbReference type="InterPro" id="IPR032630">
    <property type="entry name" value="P_typ_ATPase_c"/>
</dbReference>
<keyword evidence="6 13" id="KW-0067">ATP-binding</keyword>
<dbReference type="PROSITE" id="PS00154">
    <property type="entry name" value="ATPASE_E1_E2"/>
    <property type="match status" value="1"/>
</dbReference>
<feature type="domain" description="P-type ATPase N-terminal" evidence="16">
    <location>
        <begin position="102"/>
        <end position="145"/>
    </location>
</feature>
<evidence type="ECO:0000256" key="15">
    <source>
        <dbReference type="RuleBase" id="RU362033"/>
    </source>
</evidence>
<feature type="binding site" evidence="13">
    <location>
        <position position="616"/>
    </location>
    <ligand>
        <name>ATP</name>
        <dbReference type="ChEBI" id="CHEBI:30616"/>
    </ligand>
</feature>
<dbReference type="GO" id="GO:0045332">
    <property type="term" value="P:phospholipid translocation"/>
    <property type="evidence" value="ECO:0007669"/>
    <property type="project" value="TreeGrafter"/>
</dbReference>
<dbReference type="GeneID" id="20249836"/>
<dbReference type="InterPro" id="IPR006539">
    <property type="entry name" value="P-type_ATPase_IV"/>
</dbReference>
<feature type="transmembrane region" description="Helical" evidence="15">
    <location>
        <begin position="986"/>
        <end position="1005"/>
    </location>
</feature>
<feature type="domain" description="P-type ATPase C-terminal" evidence="17">
    <location>
        <begin position="869"/>
        <end position="1119"/>
    </location>
</feature>
<dbReference type="GO" id="GO:0005886">
    <property type="term" value="C:plasma membrane"/>
    <property type="evidence" value="ECO:0007669"/>
    <property type="project" value="TreeGrafter"/>
</dbReference>
<organism evidence="18 19">
    <name type="scientific">Lottia gigantea</name>
    <name type="common">Giant owl limpet</name>
    <dbReference type="NCBI Taxonomy" id="225164"/>
    <lineage>
        <taxon>Eukaryota</taxon>
        <taxon>Metazoa</taxon>
        <taxon>Spiralia</taxon>
        <taxon>Lophotrochozoa</taxon>
        <taxon>Mollusca</taxon>
        <taxon>Gastropoda</taxon>
        <taxon>Patellogastropoda</taxon>
        <taxon>Lottioidea</taxon>
        <taxon>Lottiidae</taxon>
        <taxon>Lottia</taxon>
    </lineage>
</organism>
<feature type="binding site" evidence="13">
    <location>
        <position position="728"/>
    </location>
    <ligand>
        <name>ATP</name>
        <dbReference type="ChEBI" id="CHEBI:30616"/>
    </ligand>
</feature>
<evidence type="ECO:0000256" key="6">
    <source>
        <dbReference type="ARBA" id="ARBA00022840"/>
    </source>
</evidence>
<dbReference type="SFLD" id="SFLDS00003">
    <property type="entry name" value="Haloacid_Dehalogenase"/>
    <property type="match status" value="1"/>
</dbReference>
<dbReference type="InterPro" id="IPR036412">
    <property type="entry name" value="HAD-like_sf"/>
</dbReference>
<dbReference type="InterPro" id="IPR023214">
    <property type="entry name" value="HAD_sf"/>
</dbReference>
<evidence type="ECO:0000313" key="19">
    <source>
        <dbReference type="Proteomes" id="UP000030746"/>
    </source>
</evidence>
<dbReference type="Pfam" id="PF16212">
    <property type="entry name" value="PhoLip_ATPase_C"/>
    <property type="match status" value="1"/>
</dbReference>
<feature type="binding site" evidence="13">
    <location>
        <position position="847"/>
    </location>
    <ligand>
        <name>ATP</name>
        <dbReference type="ChEBI" id="CHEBI:30616"/>
    </ligand>
</feature>
<dbReference type="EC" id="7.6.2.1" evidence="15"/>
<feature type="transmembrane region" description="Helical" evidence="15">
    <location>
        <begin position="893"/>
        <end position="913"/>
    </location>
</feature>
<accession>V4BBB8</accession>
<dbReference type="RefSeq" id="XP_009062868.1">
    <property type="nucleotide sequence ID" value="XM_009064620.1"/>
</dbReference>
<dbReference type="Gene3D" id="2.70.150.10">
    <property type="entry name" value="Calcium-transporting ATPase, cytoplasmic transduction domain A"/>
    <property type="match status" value="1"/>
</dbReference>
<dbReference type="PRINTS" id="PR00119">
    <property type="entry name" value="CATATPASE"/>
</dbReference>
<dbReference type="GO" id="GO:0016887">
    <property type="term" value="F:ATP hydrolysis activity"/>
    <property type="evidence" value="ECO:0007669"/>
    <property type="project" value="InterPro"/>
</dbReference>
<evidence type="ECO:0000256" key="3">
    <source>
        <dbReference type="ARBA" id="ARBA00022692"/>
    </source>
</evidence>